<dbReference type="InterPro" id="IPR003593">
    <property type="entry name" value="AAA+_ATPase"/>
</dbReference>
<evidence type="ECO:0000256" key="3">
    <source>
        <dbReference type="ARBA" id="ARBA00022741"/>
    </source>
</evidence>
<reference evidence="6 7" key="1">
    <citation type="journal article" date="2018" name="Aquat. Microb. Ecol.">
        <title>Gammaproteobacterial methanotrophs dominate.</title>
        <authorList>
            <person name="Rissanen A.J."/>
            <person name="Saarenheimo J."/>
            <person name="Tiirola M."/>
            <person name="Peura S."/>
            <person name="Aalto S.L."/>
            <person name="Karvinen A."/>
            <person name="Nykanen H."/>
        </authorList>
    </citation>
    <scope>NUCLEOTIDE SEQUENCE [LARGE SCALE GENOMIC DNA]</scope>
    <source>
        <strain evidence="6">AMbin10</strain>
    </source>
</reference>
<evidence type="ECO:0000313" key="7">
    <source>
        <dbReference type="Proteomes" id="UP000249396"/>
    </source>
</evidence>
<keyword evidence="4 6" id="KW-0067">ATP-binding</keyword>
<accession>A0A2W4QPJ0</accession>
<evidence type="ECO:0000313" key="6">
    <source>
        <dbReference type="EMBL" id="PZN73922.1"/>
    </source>
</evidence>
<dbReference type="PANTHER" id="PTHR42788:SF13">
    <property type="entry name" value="ALIPHATIC SULFONATES IMPORT ATP-BINDING PROTEIN SSUB"/>
    <property type="match status" value="1"/>
</dbReference>
<organism evidence="6 7">
    <name type="scientific">Candidatus Methylumidiphilus alinenensis</name>
    <dbReference type="NCBI Taxonomy" id="2202197"/>
    <lineage>
        <taxon>Bacteria</taxon>
        <taxon>Pseudomonadati</taxon>
        <taxon>Pseudomonadota</taxon>
        <taxon>Gammaproteobacteria</taxon>
        <taxon>Methylococcales</taxon>
        <taxon>Candidatus Methylumidiphilus</taxon>
    </lineage>
</organism>
<dbReference type="PANTHER" id="PTHR42788">
    <property type="entry name" value="TAURINE IMPORT ATP-BINDING PROTEIN-RELATED"/>
    <property type="match status" value="1"/>
</dbReference>
<proteinExistence type="inferred from homology"/>
<comment type="similarity">
    <text evidence="1">Belongs to the ABC transporter superfamily.</text>
</comment>
<evidence type="ECO:0000256" key="4">
    <source>
        <dbReference type="ARBA" id="ARBA00022840"/>
    </source>
</evidence>
<dbReference type="CDD" id="cd03293">
    <property type="entry name" value="ABC_NrtD_SsuB_transporters"/>
    <property type="match status" value="1"/>
</dbReference>
<dbReference type="SUPFAM" id="SSF52540">
    <property type="entry name" value="P-loop containing nucleoside triphosphate hydrolases"/>
    <property type="match status" value="1"/>
</dbReference>
<dbReference type="Gene3D" id="3.40.50.300">
    <property type="entry name" value="P-loop containing nucleotide triphosphate hydrolases"/>
    <property type="match status" value="1"/>
</dbReference>
<dbReference type="InterPro" id="IPR050166">
    <property type="entry name" value="ABC_transporter_ATP-bind"/>
</dbReference>
<keyword evidence="2" id="KW-0813">Transport</keyword>
<dbReference type="GO" id="GO:0016887">
    <property type="term" value="F:ATP hydrolysis activity"/>
    <property type="evidence" value="ECO:0007669"/>
    <property type="project" value="InterPro"/>
</dbReference>
<gene>
    <name evidence="6" type="ORF">DM484_21985</name>
</gene>
<dbReference type="AlphaFoldDB" id="A0A2W4QPJ0"/>
<keyword evidence="3" id="KW-0547">Nucleotide-binding</keyword>
<dbReference type="InterPro" id="IPR017871">
    <property type="entry name" value="ABC_transporter-like_CS"/>
</dbReference>
<protein>
    <submittedName>
        <fullName evidence="6">ABC transporter ATP-binding protein</fullName>
    </submittedName>
</protein>
<dbReference type="Pfam" id="PF00005">
    <property type="entry name" value="ABC_tran"/>
    <property type="match status" value="1"/>
</dbReference>
<evidence type="ECO:0000256" key="2">
    <source>
        <dbReference type="ARBA" id="ARBA00022448"/>
    </source>
</evidence>
<dbReference type="Proteomes" id="UP000249396">
    <property type="component" value="Unassembled WGS sequence"/>
</dbReference>
<name>A0A2W4QPJ0_9GAMM</name>
<dbReference type="PROSITE" id="PS50893">
    <property type="entry name" value="ABC_TRANSPORTER_2"/>
    <property type="match status" value="1"/>
</dbReference>
<dbReference type="GO" id="GO:0005524">
    <property type="term" value="F:ATP binding"/>
    <property type="evidence" value="ECO:0007669"/>
    <property type="project" value="UniProtKB-KW"/>
</dbReference>
<comment type="caution">
    <text evidence="6">The sequence shown here is derived from an EMBL/GenBank/DDBJ whole genome shotgun (WGS) entry which is preliminary data.</text>
</comment>
<dbReference type="InterPro" id="IPR027417">
    <property type="entry name" value="P-loop_NTPase"/>
</dbReference>
<evidence type="ECO:0000259" key="5">
    <source>
        <dbReference type="PROSITE" id="PS50893"/>
    </source>
</evidence>
<dbReference type="InterPro" id="IPR003439">
    <property type="entry name" value="ABC_transporter-like_ATP-bd"/>
</dbReference>
<evidence type="ECO:0000256" key="1">
    <source>
        <dbReference type="ARBA" id="ARBA00005417"/>
    </source>
</evidence>
<sequence>MTMESSLLEFKNIAKEFVGSGKQRIVALGDVSLSIQQGEFVSIVGPSGCGKTTLLRLAAGLDIPSSGRVLYDGELVTGPGPERGLVFQAYTAFPWLTVRENIAFGLNPSNPIQEDERITRWLEKTGLTEFADHYPKALSGGMRQRMALARTMIVSPKVVLMDEPMGALDQRTREKMQSFLLQVILETNTTAILVTHDIREAVLLSDRIIILGARPGRIVGEIKSDLANPRNHHQLATPEFESIYNRVGECLLE</sequence>
<dbReference type="PROSITE" id="PS00211">
    <property type="entry name" value="ABC_TRANSPORTER_1"/>
    <property type="match status" value="1"/>
</dbReference>
<dbReference type="SMART" id="SM00382">
    <property type="entry name" value="AAA"/>
    <property type="match status" value="1"/>
</dbReference>
<dbReference type="EMBL" id="QJPH01000440">
    <property type="protein sequence ID" value="PZN73922.1"/>
    <property type="molecule type" value="Genomic_DNA"/>
</dbReference>
<feature type="domain" description="ABC transporter" evidence="5">
    <location>
        <begin position="8"/>
        <end position="238"/>
    </location>
</feature>